<dbReference type="RefSeq" id="WP_100202006.1">
    <property type="nucleotide sequence ID" value="NZ_PGGW01000040.1"/>
</dbReference>
<accession>A0A2M8LZS8</accession>
<gene>
    <name evidence="2" type="ORF">CUT44_12355</name>
</gene>
<organism evidence="2 3">
    <name type="scientific">Streptomyces carminius</name>
    <dbReference type="NCBI Taxonomy" id="2665496"/>
    <lineage>
        <taxon>Bacteria</taxon>
        <taxon>Bacillati</taxon>
        <taxon>Actinomycetota</taxon>
        <taxon>Actinomycetes</taxon>
        <taxon>Kitasatosporales</taxon>
        <taxon>Streptomycetaceae</taxon>
        <taxon>Streptomyces</taxon>
    </lineage>
</organism>
<dbReference type="Proteomes" id="UP000230407">
    <property type="component" value="Unassembled WGS sequence"/>
</dbReference>
<dbReference type="AlphaFoldDB" id="A0A2M8LZS8"/>
<sequence length="946" mass="100163">MTEHLSAADRRILDTAAPELDPDAYAVLLAVADGASHRLPDLLAALSDRQRRSCVPHLEALRARWDEAWQDELRPYARTLVVAGAGCHTGASAAARWLRHPHLDLIEADDATALLTILADRPAEWLGDVAHRVAGPRLEYSWGKHYPLVKRLVLLSGCPVPTTEVFVQGWVRDLPWPQAMDWPVVVDGALAPAPAPYHGGAERLRADPFLDTLLPRLFEVDGVGDPLNAWFGGSNSMSASLAELAAEGRLDRAALIDDCLSRLLRGGRREEMNGFHLLLIHLDPTEEEYAGHVTVLLRMLSDAPTDIAVHAQETLVALDTAGRLDTGQLAEASRAALFRREKKLVRAQLKWLDAAARRDRGRAGAVVLAAADALGHQDTAVQERALDLIARHLPHAGDAVRGELAAAAEAVSPVLRPRAAELLGPETTAAGSAGTEDVLPPAPVQRSTAPPPATPAEVAEEVNAVLTAARRAARPGTATATAASTVEAVSFERALDGLARHGYRDREKLVRALEPVVRAHPWQGRAVPHEDLGPLELRLVVAVLCGEEPVGGPRPVDPRAGAHPHTRLSLFEEALAARVWEVAWRVVHDPVPFLLATPTSADGRLDPAELADRLAEYGRLGAEPGPCDLDQALLRLDTTAASVPEALTAAERLSGETGPAGAAGRKVHAWLTAGGPAVPEPVRREGPPGPADGYEPSGGRLVLHRAAAETPFALGPAFGRLLGAYSAHGRRDETVWKTGVHLWPAVLPAHRELLATHLQPTFAAAADEELRGGAALLPVLVEGGGPAGQAVHLGLAYGLGARHPEDRTAAVDALLVLAARGELDTARLGRVLAGTVELGTVKPNRLTESLREVFRAGAPGVVWSVLVTALPAVLAGAEPRKAVRGLPDLLTLGAECAGTVRVRGPVDELRAAAAELAARGGTSRLVKEARRLRDVLEAGTEVAAGR</sequence>
<dbReference type="EMBL" id="PGGW01000040">
    <property type="protein sequence ID" value="PJE97466.1"/>
    <property type="molecule type" value="Genomic_DNA"/>
</dbReference>
<reference evidence="2 3" key="1">
    <citation type="submission" date="2017-11" db="EMBL/GenBank/DDBJ databases">
        <title>Streptomyces carmine sp. nov., a novel actinomycete isolated from Sophora alopecuroides in Xinjiang, China.</title>
        <authorList>
            <person name="Wang Y."/>
            <person name="Luo X."/>
            <person name="Wan C."/>
            <person name="Zhang L."/>
        </authorList>
    </citation>
    <scope>NUCLEOTIDE SEQUENCE [LARGE SCALE GENOMIC DNA]</scope>
    <source>
        <strain evidence="2 3">TRM SA0054</strain>
    </source>
</reference>
<name>A0A2M8LZS8_9ACTN</name>
<evidence type="ECO:0008006" key="4">
    <source>
        <dbReference type="Google" id="ProtNLM"/>
    </source>
</evidence>
<feature type="region of interest" description="Disordered" evidence="1">
    <location>
        <begin position="428"/>
        <end position="455"/>
    </location>
</feature>
<evidence type="ECO:0000313" key="3">
    <source>
        <dbReference type="Proteomes" id="UP000230407"/>
    </source>
</evidence>
<evidence type="ECO:0000313" key="2">
    <source>
        <dbReference type="EMBL" id="PJE97466.1"/>
    </source>
</evidence>
<proteinExistence type="predicted"/>
<protein>
    <recommendedName>
        <fullName evidence="4">Secreted protein</fullName>
    </recommendedName>
</protein>
<keyword evidence="3" id="KW-1185">Reference proteome</keyword>
<comment type="caution">
    <text evidence="2">The sequence shown here is derived from an EMBL/GenBank/DDBJ whole genome shotgun (WGS) entry which is preliminary data.</text>
</comment>
<evidence type="ECO:0000256" key="1">
    <source>
        <dbReference type="SAM" id="MobiDB-lite"/>
    </source>
</evidence>